<dbReference type="InterPro" id="IPR001138">
    <property type="entry name" value="Zn2Cys6_DnaBD"/>
</dbReference>
<dbReference type="CDD" id="cd00067">
    <property type="entry name" value="GAL4"/>
    <property type="match status" value="1"/>
</dbReference>
<dbReference type="GO" id="GO:0008270">
    <property type="term" value="F:zinc ion binding"/>
    <property type="evidence" value="ECO:0007669"/>
    <property type="project" value="InterPro"/>
</dbReference>
<dbReference type="PROSITE" id="PS50048">
    <property type="entry name" value="ZN2_CY6_FUNGAL_2"/>
    <property type="match status" value="1"/>
</dbReference>
<evidence type="ECO:0000313" key="6">
    <source>
        <dbReference type="EMBL" id="KIW88639.1"/>
    </source>
</evidence>
<proteinExistence type="predicted"/>
<feature type="domain" description="Zn(2)-C6 fungal-type" evidence="5">
    <location>
        <begin position="24"/>
        <end position="57"/>
    </location>
</feature>
<dbReference type="Pfam" id="PF00172">
    <property type="entry name" value="Zn_clus"/>
    <property type="match status" value="1"/>
</dbReference>
<evidence type="ECO:0000256" key="4">
    <source>
        <dbReference type="ARBA" id="ARBA00023242"/>
    </source>
</evidence>
<dbReference type="SUPFAM" id="SSF57701">
    <property type="entry name" value="Zn2/Cys6 DNA-binding domain"/>
    <property type="match status" value="1"/>
</dbReference>
<keyword evidence="4" id="KW-0539">Nucleus</keyword>
<dbReference type="PROSITE" id="PS00463">
    <property type="entry name" value="ZN2_CY6_FUNGAL_1"/>
    <property type="match status" value="1"/>
</dbReference>
<dbReference type="GeneID" id="27703613"/>
<dbReference type="RefSeq" id="XP_016615308.1">
    <property type="nucleotide sequence ID" value="XM_016768401.1"/>
</dbReference>
<keyword evidence="2" id="KW-0238">DNA-binding</keyword>
<dbReference type="GO" id="GO:0003677">
    <property type="term" value="F:DNA binding"/>
    <property type="evidence" value="ECO:0007669"/>
    <property type="project" value="UniProtKB-KW"/>
</dbReference>
<name>A0A0D2HVP9_CLAB1</name>
<dbReference type="Proteomes" id="UP000053789">
    <property type="component" value="Unassembled WGS sequence"/>
</dbReference>
<dbReference type="AlphaFoldDB" id="A0A0D2HVP9"/>
<evidence type="ECO:0000256" key="2">
    <source>
        <dbReference type="ARBA" id="ARBA00023125"/>
    </source>
</evidence>
<evidence type="ECO:0000313" key="7">
    <source>
        <dbReference type="Proteomes" id="UP000053789"/>
    </source>
</evidence>
<protein>
    <recommendedName>
        <fullName evidence="5">Zn(2)-C6 fungal-type domain-containing protein</fullName>
    </recommendedName>
</protein>
<evidence type="ECO:0000256" key="3">
    <source>
        <dbReference type="ARBA" id="ARBA00023163"/>
    </source>
</evidence>
<dbReference type="SMART" id="SM00066">
    <property type="entry name" value="GAL4"/>
    <property type="match status" value="1"/>
</dbReference>
<dbReference type="GO" id="GO:0000981">
    <property type="term" value="F:DNA-binding transcription factor activity, RNA polymerase II-specific"/>
    <property type="evidence" value="ECO:0007669"/>
    <property type="project" value="InterPro"/>
</dbReference>
<accession>A0A0D2HVP9</accession>
<keyword evidence="1" id="KW-0805">Transcription regulation</keyword>
<reference evidence="6" key="1">
    <citation type="submission" date="2015-01" db="EMBL/GenBank/DDBJ databases">
        <title>The Genome Sequence of Cladophialophora bantiana CBS 173.52.</title>
        <authorList>
            <consortium name="The Broad Institute Genomics Platform"/>
            <person name="Cuomo C."/>
            <person name="de Hoog S."/>
            <person name="Gorbushina A."/>
            <person name="Stielow B."/>
            <person name="Teixiera M."/>
            <person name="Abouelleil A."/>
            <person name="Chapman S.B."/>
            <person name="Priest M."/>
            <person name="Young S.K."/>
            <person name="Wortman J."/>
            <person name="Nusbaum C."/>
            <person name="Birren B."/>
        </authorList>
    </citation>
    <scope>NUCLEOTIDE SEQUENCE [LARGE SCALE GENOMIC DNA]</scope>
    <source>
        <strain evidence="6">CBS 173.52</strain>
    </source>
</reference>
<dbReference type="OrthoDB" id="5958943at2759"/>
<keyword evidence="7" id="KW-1185">Reference proteome</keyword>
<dbReference type="VEuPathDB" id="FungiDB:Z519_10685"/>
<evidence type="ECO:0000259" key="5">
    <source>
        <dbReference type="PROSITE" id="PS50048"/>
    </source>
</evidence>
<evidence type="ECO:0000256" key="1">
    <source>
        <dbReference type="ARBA" id="ARBA00023015"/>
    </source>
</evidence>
<dbReference type="InterPro" id="IPR036864">
    <property type="entry name" value="Zn2-C6_fun-type_DNA-bd_sf"/>
</dbReference>
<dbReference type="Gene3D" id="4.10.240.10">
    <property type="entry name" value="Zn(2)-C6 fungal-type DNA-binding domain"/>
    <property type="match status" value="1"/>
</dbReference>
<dbReference type="HOGENOM" id="CLU_006237_0_0_1"/>
<keyword evidence="3" id="KW-0804">Transcription</keyword>
<gene>
    <name evidence="6" type="ORF">Z519_10685</name>
</gene>
<organism evidence="6 7">
    <name type="scientific">Cladophialophora bantiana (strain ATCC 10958 / CBS 173.52 / CDC B-1940 / NIH 8579)</name>
    <name type="common">Xylohypha bantiana</name>
    <dbReference type="NCBI Taxonomy" id="1442370"/>
    <lineage>
        <taxon>Eukaryota</taxon>
        <taxon>Fungi</taxon>
        <taxon>Dikarya</taxon>
        <taxon>Ascomycota</taxon>
        <taxon>Pezizomycotina</taxon>
        <taxon>Eurotiomycetes</taxon>
        <taxon>Chaetothyriomycetidae</taxon>
        <taxon>Chaetothyriales</taxon>
        <taxon>Herpotrichiellaceae</taxon>
        <taxon>Cladophialophora</taxon>
    </lineage>
</organism>
<sequence length="912" mass="102506">MVSGYTRGSGPPYHYKTSRRQNRSCDYCRRYKRACDAALLHWTSCSNCLRLEKTCSFERISTQNLYTIKGQAPPNSRITIATNNIEVTSGKASTGSGRRHGAPLRAKPYSNQAENVTTTLPGPVLTSYLDQINNINRPQRPPFPDHPEVECYSNVPGPSTVDPSVRSYPCENTLPVGRLGNSTYAGRSNLLDKTESLFSALYDGDGLETPAFDFAEAIFNEDENVGGREASSQAAPRFALPAHHLAEKTNRLLISTSLKHIYSDTLENALLCWVTEQSCPYNDEGIFSRRWQQPRFHGTNIATKNGMIQRVQRLDRASCVLGGRKLSPTESRLASHALNAVIMAFAAQWSQLSGANESGLLDIRTLRARQQSFHEVGRLVNESLFDFAEAKLASFDRSLQVTLWNEASRALQQAMAIDSFQVVFAQVIFGFTQRPLSPEDFQRVKNHGEETTHYLGLNGFQRMGSLGSATWSDDEHICQAQPTEEFVSVDQVNAPEFAETQELLDLDKDPLHLRDSLMRLAAKRVKLSTKRPRLDTAWMTVQSNPPFPDEAYSEFLIDRMTFNQLFWLVMMCDTLSAAINNRLPIVSDEDSVILSETDRKAGQAKTLESSHTGAVPVVRVSTSVPAAMHSTEPKAEDNPWGKYFLGRNTAANAVGSVQWPFSKETASALLSEAAPVKALLYRKVKQVQNAQFRRASPAVLEQLILEALKVYEHWNWNYGQLFTTCIQHHDELPLQIQSWYSVLASHWNLACYLLVDLIEELDRSGETDKCHSAIRKSCGLLFHIRKQSAFEMADLGRVGRVRQDCSFSQSNEFHPTVKDGALLTEPWTEIMIRSFARISEQFLRWLGEIDQPLSEDHGVSGMWLPGDRDRLYSSLDYCVEALLDLGRKSDMAFLLAISMKRRMVRFSRDVTG</sequence>
<dbReference type="EMBL" id="KN846998">
    <property type="protein sequence ID" value="KIW88639.1"/>
    <property type="molecule type" value="Genomic_DNA"/>
</dbReference>